<evidence type="ECO:0000256" key="1">
    <source>
        <dbReference type="ARBA" id="ARBA00005298"/>
    </source>
</evidence>
<dbReference type="Gene3D" id="2.60.40.640">
    <property type="match status" value="1"/>
</dbReference>
<evidence type="ECO:0000313" key="3">
    <source>
        <dbReference type="EMBL" id="CAG9565873.1"/>
    </source>
</evidence>
<reference evidence="3" key="1">
    <citation type="submission" date="2021-09" db="EMBL/GenBank/DDBJ databases">
        <authorList>
            <person name="Martin H S."/>
        </authorList>
    </citation>
    <scope>NUCLEOTIDE SEQUENCE</scope>
</reference>
<sequence>MGTQREEIKNAIISFNEPNAVFYSGQLMKGNLKFELNKPLHYIAINIQYIGECYVFGIEEQIEVYNGVKHIKYEGREEYFNVVHCLSGGSGSTSVLATGPHSIPFSYQLPSNIPSSFKGDKGTVIYSIIISVLMTEFTKQEISETFDVISPADLNQF</sequence>
<dbReference type="Proteomes" id="UP000789524">
    <property type="component" value="Unassembled WGS sequence"/>
</dbReference>
<dbReference type="GO" id="GO:0015031">
    <property type="term" value="P:protein transport"/>
    <property type="evidence" value="ECO:0007669"/>
    <property type="project" value="TreeGrafter"/>
</dbReference>
<dbReference type="SUPFAM" id="SSF81296">
    <property type="entry name" value="E set domains"/>
    <property type="match status" value="1"/>
</dbReference>
<dbReference type="OrthoDB" id="2333384at2759"/>
<accession>A0A8J2QTD7</accession>
<protein>
    <submittedName>
        <fullName evidence="3">(African queen) hypothetical protein</fullName>
    </submittedName>
</protein>
<proteinExistence type="inferred from homology"/>
<dbReference type="PANTHER" id="PTHR11188">
    <property type="entry name" value="ARRESTIN DOMAIN CONTAINING PROTEIN"/>
    <property type="match status" value="1"/>
</dbReference>
<dbReference type="InterPro" id="IPR050357">
    <property type="entry name" value="Arrestin_domain-protein"/>
</dbReference>
<evidence type="ECO:0000259" key="2">
    <source>
        <dbReference type="Pfam" id="PF00339"/>
    </source>
</evidence>
<evidence type="ECO:0000313" key="4">
    <source>
        <dbReference type="Proteomes" id="UP000789524"/>
    </source>
</evidence>
<dbReference type="InterPro" id="IPR014752">
    <property type="entry name" value="Arrestin-like_C"/>
</dbReference>
<dbReference type="PANTHER" id="PTHR11188:SF176">
    <property type="entry name" value="ARRESTIN DOMAIN-CONTAINING PROTEIN 1"/>
    <property type="match status" value="1"/>
</dbReference>
<dbReference type="AlphaFoldDB" id="A0A8J2QTD7"/>
<dbReference type="EMBL" id="CAKASE010000055">
    <property type="protein sequence ID" value="CAG9565873.1"/>
    <property type="molecule type" value="Genomic_DNA"/>
</dbReference>
<comment type="similarity">
    <text evidence="1">Belongs to the arrestin family.</text>
</comment>
<keyword evidence="4" id="KW-1185">Reference proteome</keyword>
<comment type="caution">
    <text evidence="3">The sequence shown here is derived from an EMBL/GenBank/DDBJ whole genome shotgun (WGS) entry which is preliminary data.</text>
</comment>
<feature type="domain" description="Arrestin-like N-terminal" evidence="2">
    <location>
        <begin position="13"/>
        <end position="155"/>
    </location>
</feature>
<name>A0A8J2QTD7_9NEOP</name>
<dbReference type="InterPro" id="IPR011021">
    <property type="entry name" value="Arrestin-like_N"/>
</dbReference>
<dbReference type="Pfam" id="PF00339">
    <property type="entry name" value="Arrestin_N"/>
    <property type="match status" value="1"/>
</dbReference>
<gene>
    <name evidence="3" type="ORF">DCHRY22_LOCUS6632</name>
</gene>
<dbReference type="GO" id="GO:0005737">
    <property type="term" value="C:cytoplasm"/>
    <property type="evidence" value="ECO:0007669"/>
    <property type="project" value="TreeGrafter"/>
</dbReference>
<dbReference type="InterPro" id="IPR014756">
    <property type="entry name" value="Ig_E-set"/>
</dbReference>
<organism evidence="3 4">
    <name type="scientific">Danaus chrysippus</name>
    <name type="common">African queen</name>
    <dbReference type="NCBI Taxonomy" id="151541"/>
    <lineage>
        <taxon>Eukaryota</taxon>
        <taxon>Metazoa</taxon>
        <taxon>Ecdysozoa</taxon>
        <taxon>Arthropoda</taxon>
        <taxon>Hexapoda</taxon>
        <taxon>Insecta</taxon>
        <taxon>Pterygota</taxon>
        <taxon>Neoptera</taxon>
        <taxon>Endopterygota</taxon>
        <taxon>Lepidoptera</taxon>
        <taxon>Glossata</taxon>
        <taxon>Ditrysia</taxon>
        <taxon>Papilionoidea</taxon>
        <taxon>Nymphalidae</taxon>
        <taxon>Danainae</taxon>
        <taxon>Danaini</taxon>
        <taxon>Danaina</taxon>
        <taxon>Danaus</taxon>
        <taxon>Anosia</taxon>
    </lineage>
</organism>